<dbReference type="RefSeq" id="WP_390305950.1">
    <property type="nucleotide sequence ID" value="NZ_JBHRRZ010000015.1"/>
</dbReference>
<accession>A0ABV7A6H4</accession>
<reference evidence="2" key="1">
    <citation type="journal article" date="2019" name="Int. J. Syst. Evol. Microbiol.">
        <title>The Global Catalogue of Microorganisms (GCM) 10K type strain sequencing project: providing services to taxonomists for standard genome sequencing and annotation.</title>
        <authorList>
            <consortium name="The Broad Institute Genomics Platform"/>
            <consortium name="The Broad Institute Genome Sequencing Center for Infectious Disease"/>
            <person name="Wu L."/>
            <person name="Ma J."/>
        </authorList>
    </citation>
    <scope>NUCLEOTIDE SEQUENCE [LARGE SCALE GENOMIC DNA]</scope>
    <source>
        <strain evidence="2">KCTC 13193</strain>
    </source>
</reference>
<sequence>MKKHEIAGCTDYCRGDIGMEVICNGEVGKVLITTRAGLDYWYLI</sequence>
<dbReference type="EMBL" id="JBHRRZ010000015">
    <property type="protein sequence ID" value="MFC2948691.1"/>
    <property type="molecule type" value="Genomic_DNA"/>
</dbReference>
<protein>
    <submittedName>
        <fullName evidence="1">Uncharacterized protein</fullName>
    </submittedName>
</protein>
<proteinExistence type="predicted"/>
<keyword evidence="2" id="KW-1185">Reference proteome</keyword>
<name>A0ABV7A6H4_9BACI</name>
<evidence type="ECO:0000313" key="2">
    <source>
        <dbReference type="Proteomes" id="UP001595387"/>
    </source>
</evidence>
<gene>
    <name evidence="1" type="ORF">ACFODW_10100</name>
</gene>
<organism evidence="1 2">
    <name type="scientific">Virgibacillus sediminis</name>
    <dbReference type="NCBI Taxonomy" id="202260"/>
    <lineage>
        <taxon>Bacteria</taxon>
        <taxon>Bacillati</taxon>
        <taxon>Bacillota</taxon>
        <taxon>Bacilli</taxon>
        <taxon>Bacillales</taxon>
        <taxon>Bacillaceae</taxon>
        <taxon>Virgibacillus</taxon>
    </lineage>
</organism>
<dbReference type="Proteomes" id="UP001595387">
    <property type="component" value="Unassembled WGS sequence"/>
</dbReference>
<evidence type="ECO:0000313" key="1">
    <source>
        <dbReference type="EMBL" id="MFC2948691.1"/>
    </source>
</evidence>
<comment type="caution">
    <text evidence="1">The sequence shown here is derived from an EMBL/GenBank/DDBJ whole genome shotgun (WGS) entry which is preliminary data.</text>
</comment>